<reference evidence="1 2" key="1">
    <citation type="submission" date="2019-12" db="EMBL/GenBank/DDBJ databases">
        <title>Erwinia sp. nov., isolated from droppings of birds in the Qinghai-Tiebt plateau of China.</title>
        <authorList>
            <person name="Ge Y."/>
        </authorList>
    </citation>
    <scope>NUCLEOTIDE SEQUENCE [LARGE SCALE GENOMIC DNA]</scope>
    <source>
        <strain evidence="1 2">J780</strain>
    </source>
</reference>
<proteinExistence type="predicted"/>
<dbReference type="RefSeq" id="WP_156287351.1">
    <property type="nucleotide sequence ID" value="NZ_CP046509.1"/>
</dbReference>
<evidence type="ECO:0000313" key="1">
    <source>
        <dbReference type="EMBL" id="QGU87433.1"/>
    </source>
</evidence>
<organism evidence="1 2">
    <name type="scientific">Erwinia sorbitola</name>
    <dbReference type="NCBI Taxonomy" id="2681984"/>
    <lineage>
        <taxon>Bacteria</taxon>
        <taxon>Pseudomonadati</taxon>
        <taxon>Pseudomonadota</taxon>
        <taxon>Gammaproteobacteria</taxon>
        <taxon>Enterobacterales</taxon>
        <taxon>Erwiniaceae</taxon>
        <taxon>Erwinia</taxon>
    </lineage>
</organism>
<dbReference type="KEGG" id="erwi:GN242_09475"/>
<accession>A0A6I6ET21</accession>
<dbReference type="AlphaFoldDB" id="A0A6I6ET21"/>
<protein>
    <submittedName>
        <fullName evidence="1">Uncharacterized protein</fullName>
    </submittedName>
</protein>
<gene>
    <name evidence="1" type="ORF">GN242_09475</name>
</gene>
<name>A0A6I6ET21_9GAMM</name>
<dbReference type="Proteomes" id="UP000424752">
    <property type="component" value="Chromosome"/>
</dbReference>
<dbReference type="EMBL" id="CP046509">
    <property type="protein sequence ID" value="QGU87433.1"/>
    <property type="molecule type" value="Genomic_DNA"/>
</dbReference>
<sequence length="448" mass="47973">MTAISSIGNLSVNTLLNATRQANDSAASQTAQTLPAASTQVTLGQAATHSPVYSLAKTITIAPPVSNTQGTLSVKTAGGALVELSQASDGSGIEMNVKEGTLSDAERSALEKLSEGFSKALDSLSGQPPRLDLTALTKFNSAVLKSVDLHATVAGDNKLTLDFHADSNTRSVKSSGAIGTVNISVDMSKRAILGNESQQQRALNQYLKQFDRAQSRGEGDSTLMAMFKDAFTALNSNYSESGTSVKSGRETTYISLTRSDKNMLSGLADFTASLTQTPVSINPTRLGEVDSFSYQVSQASTITGTSDQNRNITQKQQSHLTASFHKALTAGLQLNLTTDRNSQNYFYTQIDDKAESTTEIEYRKGALVSATLDRSASTATRVQKYVKGWLESDTATPQQTSKSTDLLAELQTAWDKADSRMSFADYLRQHSLPDFGDKVLLESDPQAL</sequence>
<evidence type="ECO:0000313" key="2">
    <source>
        <dbReference type="Proteomes" id="UP000424752"/>
    </source>
</evidence>